<evidence type="ECO:0000256" key="1">
    <source>
        <dbReference type="SAM" id="MobiDB-lite"/>
    </source>
</evidence>
<feature type="region of interest" description="Disordered" evidence="1">
    <location>
        <begin position="235"/>
        <end position="279"/>
    </location>
</feature>
<feature type="compositionally biased region" description="Low complexity" evidence="1">
    <location>
        <begin position="235"/>
        <end position="260"/>
    </location>
</feature>
<reference evidence="3" key="1">
    <citation type="submission" date="2016-04" db="EMBL/GenBank/DDBJ databases">
        <authorList>
            <person name="Evans L.H."/>
            <person name="Alamgir A."/>
            <person name="Owens N."/>
            <person name="Weber N.D."/>
            <person name="Virtaneva K."/>
            <person name="Barbian K."/>
            <person name="Babar A."/>
            <person name="Rosenke K."/>
        </authorList>
    </citation>
    <scope>NUCLEOTIDE SEQUENCE [LARGE SCALE GENOMIC DNA]</scope>
    <source>
        <strain evidence="3">CBS 101.48</strain>
    </source>
</reference>
<proteinExistence type="predicted"/>
<evidence type="ECO:0000256" key="2">
    <source>
        <dbReference type="SAM" id="SignalP"/>
    </source>
</evidence>
<name>A0A163J4R6_ABSGL</name>
<dbReference type="InParanoid" id="A0A163J4R6"/>
<feature type="region of interest" description="Disordered" evidence="1">
    <location>
        <begin position="127"/>
        <end position="169"/>
    </location>
</feature>
<sequence>MRPLCLSLFLFLSDCLQHQPLKRQLSSILPERRSEMKNKESLDRRHRVTTKKPFTPRYDLDEASESPTCNGMEGTNASNPISLDQDESTAFDITGDNLGSWGDGPGDDPKLDETKEELAITASPIPLHRGSVGVDSETPPSVKTTQSSKTPGHLITTPEPPKKRRKRTKAMEPFDYRNYSTPINDVDIHAFTPNYDSLTIIELRNAVKKYGFKIRKTREEMIILLKDLWASTNTHSLPPTSLLPPTDLPTDTHSLPTTNLSPPPTDSPPADSDKKQEFTTRVKNDMPLWERILRYENVDMKTCSDGLTKKDKAAFHDYLDENALLYKPPPKSK</sequence>
<gene>
    <name evidence="3" type="primary">ABSGL_05094.1 scaffold 6272</name>
</gene>
<evidence type="ECO:0000313" key="3">
    <source>
        <dbReference type="EMBL" id="SAL99480.1"/>
    </source>
</evidence>
<evidence type="ECO:0008006" key="5">
    <source>
        <dbReference type="Google" id="ProtNLM"/>
    </source>
</evidence>
<dbReference type="OrthoDB" id="5576441at2759"/>
<keyword evidence="2" id="KW-0732">Signal</keyword>
<organism evidence="3">
    <name type="scientific">Absidia glauca</name>
    <name type="common">Pin mould</name>
    <dbReference type="NCBI Taxonomy" id="4829"/>
    <lineage>
        <taxon>Eukaryota</taxon>
        <taxon>Fungi</taxon>
        <taxon>Fungi incertae sedis</taxon>
        <taxon>Mucoromycota</taxon>
        <taxon>Mucoromycotina</taxon>
        <taxon>Mucoromycetes</taxon>
        <taxon>Mucorales</taxon>
        <taxon>Cunninghamellaceae</taxon>
        <taxon>Absidia</taxon>
    </lineage>
</organism>
<dbReference type="EMBL" id="LT552697">
    <property type="protein sequence ID" value="SAL99480.1"/>
    <property type="molecule type" value="Genomic_DNA"/>
</dbReference>
<feature type="compositionally biased region" description="Polar residues" evidence="1">
    <location>
        <begin position="138"/>
        <end position="150"/>
    </location>
</feature>
<feature type="chain" id="PRO_5007843447" description="SAP domain-containing protein" evidence="2">
    <location>
        <begin position="19"/>
        <end position="333"/>
    </location>
</feature>
<dbReference type="STRING" id="4829.A0A163J4R6"/>
<protein>
    <recommendedName>
        <fullName evidence="5">SAP domain-containing protein</fullName>
    </recommendedName>
</protein>
<dbReference type="Proteomes" id="UP000078561">
    <property type="component" value="Unassembled WGS sequence"/>
</dbReference>
<feature type="signal peptide" evidence="2">
    <location>
        <begin position="1"/>
        <end position="18"/>
    </location>
</feature>
<accession>A0A163J4R6</accession>
<evidence type="ECO:0000313" key="4">
    <source>
        <dbReference type="Proteomes" id="UP000078561"/>
    </source>
</evidence>
<dbReference type="AlphaFoldDB" id="A0A163J4R6"/>
<keyword evidence="4" id="KW-1185">Reference proteome</keyword>